<feature type="region of interest" description="Disordered" evidence="1">
    <location>
        <begin position="66"/>
        <end position="93"/>
    </location>
</feature>
<reference evidence="2 3" key="1">
    <citation type="submission" date="2021-05" db="EMBL/GenBank/DDBJ databases">
        <title>Bacteria Genome sequencing.</title>
        <authorList>
            <person name="Takabe Y."/>
            <person name="Nakajima Y."/>
            <person name="Suzuki S."/>
            <person name="Shiozaki T."/>
        </authorList>
    </citation>
    <scope>NUCLEOTIDE SEQUENCE [LARGE SCALE GENOMIC DNA]</scope>
    <source>
        <strain evidence="2 3">AI_62</strain>
    </source>
</reference>
<evidence type="ECO:0000256" key="1">
    <source>
        <dbReference type="SAM" id="MobiDB-lite"/>
    </source>
</evidence>
<evidence type="ECO:0000313" key="3">
    <source>
        <dbReference type="Proteomes" id="UP000786693"/>
    </source>
</evidence>
<feature type="region of interest" description="Disordered" evidence="1">
    <location>
        <begin position="1"/>
        <end position="21"/>
    </location>
</feature>
<dbReference type="RefSeq" id="WP_220750439.1">
    <property type="nucleotide sequence ID" value="NZ_BPFH01000009.1"/>
</dbReference>
<accession>A0ABQ4NRD8</accession>
<organism evidence="2 3">
    <name type="scientific">Jannaschia pagri</name>
    <dbReference type="NCBI Taxonomy" id="2829797"/>
    <lineage>
        <taxon>Bacteria</taxon>
        <taxon>Pseudomonadati</taxon>
        <taxon>Pseudomonadota</taxon>
        <taxon>Alphaproteobacteria</taxon>
        <taxon>Rhodobacterales</taxon>
        <taxon>Roseobacteraceae</taxon>
        <taxon>Jannaschia</taxon>
    </lineage>
</organism>
<proteinExistence type="predicted"/>
<keyword evidence="3" id="KW-1185">Reference proteome</keyword>
<gene>
    <name evidence="2" type="ORF">JANAI62_35700</name>
</gene>
<evidence type="ECO:0000313" key="2">
    <source>
        <dbReference type="EMBL" id="GIT96947.1"/>
    </source>
</evidence>
<protein>
    <submittedName>
        <fullName evidence="2">Uncharacterized protein</fullName>
    </submittedName>
</protein>
<dbReference type="EMBL" id="BPFH01000009">
    <property type="protein sequence ID" value="GIT96947.1"/>
    <property type="molecule type" value="Genomic_DNA"/>
</dbReference>
<sequence length="93" mass="10638">MTSDFNDTAHHKDQSRPPSLSIDWDAYLPYLEDDDISDADKRALIETLWSIVTFFVDLGFEVRSPSKPCGQEQPNIPQRVADMVGSHHHQKNQ</sequence>
<comment type="caution">
    <text evidence="2">The sequence shown here is derived from an EMBL/GenBank/DDBJ whole genome shotgun (WGS) entry which is preliminary data.</text>
</comment>
<name>A0ABQ4NRD8_9RHOB</name>
<dbReference type="Proteomes" id="UP000786693">
    <property type="component" value="Unassembled WGS sequence"/>
</dbReference>